<dbReference type="NCBIfam" id="TIGR00666">
    <property type="entry name" value="PBP4"/>
    <property type="match status" value="1"/>
</dbReference>
<dbReference type="SUPFAM" id="SSF56601">
    <property type="entry name" value="beta-lactamase/transpeptidase-like"/>
    <property type="match status" value="1"/>
</dbReference>
<dbReference type="AlphaFoldDB" id="A0A923HK85"/>
<protein>
    <submittedName>
        <fullName evidence="4">D-alanyl-D-alanine carboxypeptidase/D-alanyl-D-alanine-endopeptidase</fullName>
        <ecNumber evidence="4">3.4.16.4</ecNumber>
    </submittedName>
</protein>
<comment type="similarity">
    <text evidence="1">Belongs to the peptidase S13 family.</text>
</comment>
<dbReference type="EMBL" id="JACOFZ010000001">
    <property type="protein sequence ID" value="MBC3880602.1"/>
    <property type="molecule type" value="Genomic_DNA"/>
</dbReference>
<dbReference type="GO" id="GO:0009002">
    <property type="term" value="F:serine-type D-Ala-D-Ala carboxypeptidase activity"/>
    <property type="evidence" value="ECO:0007669"/>
    <property type="project" value="UniProtKB-EC"/>
</dbReference>
<feature type="signal peptide" evidence="3">
    <location>
        <begin position="1"/>
        <end position="22"/>
    </location>
</feature>
<dbReference type="RefSeq" id="WP_186914905.1">
    <property type="nucleotide sequence ID" value="NZ_JACOFZ010000001.1"/>
</dbReference>
<dbReference type="PANTHER" id="PTHR30023:SF0">
    <property type="entry name" value="PENICILLIN-SENSITIVE CARBOXYPEPTIDASE A"/>
    <property type="match status" value="1"/>
</dbReference>
<reference evidence="4" key="1">
    <citation type="submission" date="2020-08" db="EMBL/GenBank/DDBJ databases">
        <title>Novel species isolated from subtropical streams in China.</title>
        <authorList>
            <person name="Lu H."/>
        </authorList>
    </citation>
    <scope>NUCLEOTIDE SEQUENCE</scope>
    <source>
        <strain evidence="4">LX22W</strain>
    </source>
</reference>
<dbReference type="Gene3D" id="3.50.80.20">
    <property type="entry name" value="D-Ala-D-Ala carboxypeptidase C, peptidase S13"/>
    <property type="match status" value="1"/>
</dbReference>
<dbReference type="PRINTS" id="PR00922">
    <property type="entry name" value="DADACBPTASE3"/>
</dbReference>
<dbReference type="Pfam" id="PF02113">
    <property type="entry name" value="Peptidase_S13"/>
    <property type="match status" value="1"/>
</dbReference>
<dbReference type="PANTHER" id="PTHR30023">
    <property type="entry name" value="D-ALANYL-D-ALANINE CARBOXYPEPTIDASE"/>
    <property type="match status" value="1"/>
</dbReference>
<name>A0A923HK85_9BURK</name>
<keyword evidence="3" id="KW-0732">Signal</keyword>
<feature type="chain" id="PRO_5036828440" evidence="3">
    <location>
        <begin position="23"/>
        <end position="483"/>
    </location>
</feature>
<sequence>MRFNSALTLLAFGFVLHSHSFAQSKLPSSVEAQLKKAELSASSLSVIAMPASQGAAILNHQADRAFAPASTMKLLTTFIALDKLGPAYKWKTQFLVEDAIQDGVLNGKLYLRGGGDPNLSFEKFGLMLRALRQTGLRQLNGDLILDRQFFQPNRPEIGAPAFDENPDAYYNVIPDALLIHSNITAFMIDSSNDKINLRLATPMDGIPLRNQLKLNNRPCNEWKTGWQSPQVVVNAEAEVELVANGSFPKNCQTIAYLNILDRNAYIASMFKALWTELGGEWTGKVQDGVTPSTASLLHERQSETLADTLRIINKFSDNAMARITFLTLGAESGLSKQLGDSNQAANAEIRNWFAKNKLNDQGLIIENGSGLSRIDRISATQLASILRLANNSFWQAEFASSLPIVALDGSMRNRLKASAAEGRARIKTGTLRNVMAVAGYVRDPNQQDWILVAFINTEDASAMRGKAVLDELINWLASGRASN</sequence>
<evidence type="ECO:0000256" key="1">
    <source>
        <dbReference type="ARBA" id="ARBA00006096"/>
    </source>
</evidence>
<dbReference type="InterPro" id="IPR000667">
    <property type="entry name" value="Peptidase_S13"/>
</dbReference>
<gene>
    <name evidence="4" type="primary">dacB</name>
    <name evidence="4" type="ORF">H8K36_04400</name>
</gene>
<evidence type="ECO:0000256" key="2">
    <source>
        <dbReference type="ARBA" id="ARBA00022801"/>
    </source>
</evidence>
<dbReference type="GO" id="GO:0006508">
    <property type="term" value="P:proteolysis"/>
    <property type="evidence" value="ECO:0007669"/>
    <property type="project" value="InterPro"/>
</dbReference>
<dbReference type="Gene3D" id="3.40.710.10">
    <property type="entry name" value="DD-peptidase/beta-lactamase superfamily"/>
    <property type="match status" value="1"/>
</dbReference>
<comment type="caution">
    <text evidence="4">The sequence shown here is derived from an EMBL/GenBank/DDBJ whole genome shotgun (WGS) entry which is preliminary data.</text>
</comment>
<keyword evidence="2 4" id="KW-0378">Hydrolase</keyword>
<dbReference type="EC" id="3.4.16.4" evidence="4"/>
<proteinExistence type="inferred from homology"/>
<evidence type="ECO:0000313" key="4">
    <source>
        <dbReference type="EMBL" id="MBC3880602.1"/>
    </source>
</evidence>
<evidence type="ECO:0000313" key="5">
    <source>
        <dbReference type="Proteomes" id="UP000627446"/>
    </source>
</evidence>
<accession>A0A923HK85</accession>
<dbReference type="InterPro" id="IPR012338">
    <property type="entry name" value="Beta-lactam/transpept-like"/>
</dbReference>
<evidence type="ECO:0000256" key="3">
    <source>
        <dbReference type="SAM" id="SignalP"/>
    </source>
</evidence>
<keyword evidence="4" id="KW-0121">Carboxypeptidase</keyword>
<dbReference type="GO" id="GO:0000270">
    <property type="term" value="P:peptidoglycan metabolic process"/>
    <property type="evidence" value="ECO:0007669"/>
    <property type="project" value="TreeGrafter"/>
</dbReference>
<keyword evidence="4" id="KW-0645">Protease</keyword>
<dbReference type="Proteomes" id="UP000627446">
    <property type="component" value="Unassembled WGS sequence"/>
</dbReference>
<keyword evidence="5" id="KW-1185">Reference proteome</keyword>
<organism evidence="4 5">
    <name type="scientific">Undibacterium nitidum</name>
    <dbReference type="NCBI Taxonomy" id="2762298"/>
    <lineage>
        <taxon>Bacteria</taxon>
        <taxon>Pseudomonadati</taxon>
        <taxon>Pseudomonadota</taxon>
        <taxon>Betaproteobacteria</taxon>
        <taxon>Burkholderiales</taxon>
        <taxon>Oxalobacteraceae</taxon>
        <taxon>Undibacterium</taxon>
    </lineage>
</organism>